<keyword evidence="2" id="KW-0238">DNA-binding</keyword>
<name>A0A9D1GTC5_9FIRM</name>
<dbReference type="AlphaFoldDB" id="A0A9D1GTC5"/>
<dbReference type="GO" id="GO:0003700">
    <property type="term" value="F:DNA-binding transcription factor activity"/>
    <property type="evidence" value="ECO:0007669"/>
    <property type="project" value="InterPro"/>
</dbReference>
<dbReference type="PANTHER" id="PTHR42756:SF1">
    <property type="entry name" value="TRANSCRIPTIONAL REPRESSOR OF EMRAB OPERON"/>
    <property type="match status" value="1"/>
</dbReference>
<feature type="domain" description="HTH marR-type" evidence="4">
    <location>
        <begin position="1"/>
        <end position="133"/>
    </location>
</feature>
<gene>
    <name evidence="5" type="ORF">IAC39_02345</name>
</gene>
<evidence type="ECO:0000313" key="5">
    <source>
        <dbReference type="EMBL" id="HIT58542.1"/>
    </source>
</evidence>
<dbReference type="InterPro" id="IPR000835">
    <property type="entry name" value="HTH_MarR-typ"/>
</dbReference>
<dbReference type="InterPro" id="IPR036388">
    <property type="entry name" value="WH-like_DNA-bd_sf"/>
</dbReference>
<reference evidence="5" key="1">
    <citation type="submission" date="2020-10" db="EMBL/GenBank/DDBJ databases">
        <authorList>
            <person name="Gilroy R."/>
        </authorList>
    </citation>
    <scope>NUCLEOTIDE SEQUENCE</scope>
    <source>
        <strain evidence="5">CHK33-4379</strain>
    </source>
</reference>
<protein>
    <submittedName>
        <fullName evidence="5">Winged helix-turn-helix transcriptional regulator</fullName>
    </submittedName>
</protein>
<evidence type="ECO:0000256" key="3">
    <source>
        <dbReference type="ARBA" id="ARBA00023163"/>
    </source>
</evidence>
<dbReference type="InterPro" id="IPR036390">
    <property type="entry name" value="WH_DNA-bd_sf"/>
</dbReference>
<keyword evidence="1" id="KW-0805">Transcription regulation</keyword>
<evidence type="ECO:0000256" key="2">
    <source>
        <dbReference type="ARBA" id="ARBA00023125"/>
    </source>
</evidence>
<reference evidence="5" key="2">
    <citation type="journal article" date="2021" name="PeerJ">
        <title>Extensive microbial diversity within the chicken gut microbiome revealed by metagenomics and culture.</title>
        <authorList>
            <person name="Gilroy R."/>
            <person name="Ravi A."/>
            <person name="Getino M."/>
            <person name="Pursley I."/>
            <person name="Horton D.L."/>
            <person name="Alikhan N.F."/>
            <person name="Baker D."/>
            <person name="Gharbi K."/>
            <person name="Hall N."/>
            <person name="Watson M."/>
            <person name="Adriaenssens E.M."/>
            <person name="Foster-Nyarko E."/>
            <person name="Jarju S."/>
            <person name="Secka A."/>
            <person name="Antonio M."/>
            <person name="Oren A."/>
            <person name="Chaudhuri R.R."/>
            <person name="La Ragione R."/>
            <person name="Hildebrand F."/>
            <person name="Pallen M.J."/>
        </authorList>
    </citation>
    <scope>NUCLEOTIDE SEQUENCE</scope>
    <source>
        <strain evidence="5">CHK33-4379</strain>
    </source>
</reference>
<comment type="caution">
    <text evidence="5">The sequence shown here is derived from an EMBL/GenBank/DDBJ whole genome shotgun (WGS) entry which is preliminary data.</text>
</comment>
<dbReference type="SUPFAM" id="SSF46785">
    <property type="entry name" value="Winged helix' DNA-binding domain"/>
    <property type="match status" value="1"/>
</dbReference>
<dbReference type="Gene3D" id="1.10.10.10">
    <property type="entry name" value="Winged helix-like DNA-binding domain superfamily/Winged helix DNA-binding domain"/>
    <property type="match status" value="1"/>
</dbReference>
<dbReference type="Proteomes" id="UP000824136">
    <property type="component" value="Unassembled WGS sequence"/>
</dbReference>
<evidence type="ECO:0000259" key="4">
    <source>
        <dbReference type="PROSITE" id="PS50995"/>
    </source>
</evidence>
<dbReference type="Pfam" id="PF01047">
    <property type="entry name" value="MarR"/>
    <property type="match status" value="1"/>
</dbReference>
<dbReference type="EMBL" id="DVLL01000010">
    <property type="protein sequence ID" value="HIT58542.1"/>
    <property type="molecule type" value="Genomic_DNA"/>
</dbReference>
<dbReference type="PRINTS" id="PR00598">
    <property type="entry name" value="HTHMARR"/>
</dbReference>
<accession>A0A9D1GTC5</accession>
<dbReference type="GO" id="GO:0003677">
    <property type="term" value="F:DNA binding"/>
    <property type="evidence" value="ECO:0007669"/>
    <property type="project" value="UniProtKB-KW"/>
</dbReference>
<keyword evidence="3" id="KW-0804">Transcription</keyword>
<proteinExistence type="predicted"/>
<dbReference type="PANTHER" id="PTHR42756">
    <property type="entry name" value="TRANSCRIPTIONAL REGULATOR, MARR"/>
    <property type="match status" value="1"/>
</dbReference>
<evidence type="ECO:0000313" key="6">
    <source>
        <dbReference type="Proteomes" id="UP000824136"/>
    </source>
</evidence>
<evidence type="ECO:0000256" key="1">
    <source>
        <dbReference type="ARBA" id="ARBA00023015"/>
    </source>
</evidence>
<dbReference type="SMART" id="SM00347">
    <property type="entry name" value="HTH_MARR"/>
    <property type="match status" value="1"/>
</dbReference>
<sequence length="144" mass="16298">MPTILRQVNIISRSASLYRSGRLHDSELGGCHHSYILAICSHPGISGEELAGRICVNKSNVARNLSYLEEHGYVRREQSKEDKRVTLCYPTEKMLGVLPQVRKISEEWNSLVTEDLTEEEKSQLSVLLNKVAAKAREYGEKNKL</sequence>
<dbReference type="PROSITE" id="PS50995">
    <property type="entry name" value="HTH_MARR_2"/>
    <property type="match status" value="1"/>
</dbReference>
<organism evidence="5 6">
    <name type="scientific">Candidatus Faeciplasma pullistercoris</name>
    <dbReference type="NCBI Taxonomy" id="2840800"/>
    <lineage>
        <taxon>Bacteria</taxon>
        <taxon>Bacillati</taxon>
        <taxon>Bacillota</taxon>
        <taxon>Clostridia</taxon>
        <taxon>Eubacteriales</taxon>
        <taxon>Oscillospiraceae</taxon>
        <taxon>Oscillospiraceae incertae sedis</taxon>
        <taxon>Candidatus Faeciplasma</taxon>
    </lineage>
</organism>